<dbReference type="EMBL" id="JAGINS010000002">
    <property type="protein sequence ID" value="MBP2363760.1"/>
    <property type="molecule type" value="Genomic_DNA"/>
</dbReference>
<protein>
    <submittedName>
        <fullName evidence="2">Uncharacterized protein</fullName>
    </submittedName>
</protein>
<name>A0ABS4VIP8_9ACTN</name>
<keyword evidence="3" id="KW-1185">Reference proteome</keyword>
<feature type="region of interest" description="Disordered" evidence="1">
    <location>
        <begin position="1"/>
        <end position="111"/>
    </location>
</feature>
<feature type="compositionally biased region" description="Basic and acidic residues" evidence="1">
    <location>
        <begin position="43"/>
        <end position="71"/>
    </location>
</feature>
<sequence>MKCRNGLRTHMGVGDVRPPPHAHDSGPVGAKPRLPALPVQRGEAAEDGREGDAEGRVRGGDGHHDRRERAGRGIRGHGVQGAAPSEFSERGERTMENLRIGAEPMSGGREA</sequence>
<evidence type="ECO:0000256" key="1">
    <source>
        <dbReference type="SAM" id="MobiDB-lite"/>
    </source>
</evidence>
<organism evidence="2 3">
    <name type="scientific">Streptomyces clavifer</name>
    <dbReference type="NCBI Taxonomy" id="68188"/>
    <lineage>
        <taxon>Bacteria</taxon>
        <taxon>Bacillati</taxon>
        <taxon>Actinomycetota</taxon>
        <taxon>Actinomycetes</taxon>
        <taxon>Kitasatosporales</taxon>
        <taxon>Streptomycetaceae</taxon>
        <taxon>Streptomyces</taxon>
    </lineage>
</organism>
<reference evidence="2 3" key="1">
    <citation type="submission" date="2021-03" db="EMBL/GenBank/DDBJ databases">
        <title>Sequencing the genomes of 1000 actinobacteria strains.</title>
        <authorList>
            <person name="Klenk H.-P."/>
        </authorList>
    </citation>
    <scope>NUCLEOTIDE SEQUENCE [LARGE SCALE GENOMIC DNA]</scope>
    <source>
        <strain evidence="2 3">DSM 40843</strain>
    </source>
</reference>
<accession>A0ABS4VIP8</accession>
<dbReference type="Proteomes" id="UP001519311">
    <property type="component" value="Unassembled WGS sequence"/>
</dbReference>
<gene>
    <name evidence="2" type="ORF">JOF59_006252</name>
</gene>
<comment type="caution">
    <text evidence="2">The sequence shown here is derived from an EMBL/GenBank/DDBJ whole genome shotgun (WGS) entry which is preliminary data.</text>
</comment>
<evidence type="ECO:0000313" key="2">
    <source>
        <dbReference type="EMBL" id="MBP2363760.1"/>
    </source>
</evidence>
<feature type="compositionally biased region" description="Basic and acidic residues" evidence="1">
    <location>
        <begin position="87"/>
        <end position="96"/>
    </location>
</feature>
<evidence type="ECO:0000313" key="3">
    <source>
        <dbReference type="Proteomes" id="UP001519311"/>
    </source>
</evidence>
<proteinExistence type="predicted"/>